<keyword evidence="6" id="KW-0732">Signal</keyword>
<evidence type="ECO:0000256" key="2">
    <source>
        <dbReference type="ARBA" id="ARBA00022692"/>
    </source>
</evidence>
<keyword evidence="4 5" id="KW-0472">Membrane</keyword>
<feature type="chain" id="PRO_5045718506" evidence="6">
    <location>
        <begin position="22"/>
        <end position="193"/>
    </location>
</feature>
<dbReference type="Pfam" id="PF01124">
    <property type="entry name" value="MAPEG"/>
    <property type="match status" value="1"/>
</dbReference>
<evidence type="ECO:0000313" key="8">
    <source>
        <dbReference type="Proteomes" id="UP001363151"/>
    </source>
</evidence>
<sequence length="193" mass="21212">MASPYLMLFGMFSSGILLCYCEKEMVAHITDGETTAIAISKLYGGVILINCVGSFFLLFYLGLLVSQARTKYRAKAEKAGDDRADDRFSYPKLYAEGFSEEAKHFNCVQRAHQHAIETHASFVVLSVIGGWGHPLLVSLSGLLWIFARLDWAWGYATGEPSARYGGKFGFHIWSSLLLIVAAAVSTGVQLLMA</sequence>
<evidence type="ECO:0000256" key="1">
    <source>
        <dbReference type="ARBA" id="ARBA00004141"/>
    </source>
</evidence>
<keyword evidence="8" id="KW-1185">Reference proteome</keyword>
<dbReference type="PANTHER" id="PTHR10250">
    <property type="entry name" value="MICROSOMAL GLUTATHIONE S-TRANSFERASE"/>
    <property type="match status" value="1"/>
</dbReference>
<organism evidence="7 8">
    <name type="scientific">Aureococcus anophagefferens</name>
    <name type="common">Harmful bloom alga</name>
    <dbReference type="NCBI Taxonomy" id="44056"/>
    <lineage>
        <taxon>Eukaryota</taxon>
        <taxon>Sar</taxon>
        <taxon>Stramenopiles</taxon>
        <taxon>Ochrophyta</taxon>
        <taxon>Pelagophyceae</taxon>
        <taxon>Pelagomonadales</taxon>
        <taxon>Pelagomonadaceae</taxon>
        <taxon>Aureococcus</taxon>
    </lineage>
</organism>
<dbReference type="InterPro" id="IPR001129">
    <property type="entry name" value="Membr-assoc_MAPEG"/>
</dbReference>
<comment type="caution">
    <text evidence="7">The sequence shown here is derived from an EMBL/GenBank/DDBJ whole genome shotgun (WGS) entry which is preliminary data.</text>
</comment>
<dbReference type="PANTHER" id="PTHR10250:SF26">
    <property type="entry name" value="GLUTATHIONE S-TRANSFERASE 3, MITOCHONDRIAL"/>
    <property type="match status" value="1"/>
</dbReference>
<dbReference type="Gene3D" id="1.20.120.550">
    <property type="entry name" value="Membrane associated eicosanoid/glutathione metabolism-like domain"/>
    <property type="match status" value="1"/>
</dbReference>
<evidence type="ECO:0000256" key="6">
    <source>
        <dbReference type="SAM" id="SignalP"/>
    </source>
</evidence>
<evidence type="ECO:0000256" key="3">
    <source>
        <dbReference type="ARBA" id="ARBA00022989"/>
    </source>
</evidence>
<keyword evidence="2 5" id="KW-0812">Transmembrane</keyword>
<accession>A0ABR1GCK9</accession>
<feature type="signal peptide" evidence="6">
    <location>
        <begin position="1"/>
        <end position="21"/>
    </location>
</feature>
<feature type="transmembrane region" description="Helical" evidence="5">
    <location>
        <begin position="170"/>
        <end position="192"/>
    </location>
</feature>
<evidence type="ECO:0000256" key="4">
    <source>
        <dbReference type="ARBA" id="ARBA00023136"/>
    </source>
</evidence>
<feature type="transmembrane region" description="Helical" evidence="5">
    <location>
        <begin position="122"/>
        <end position="147"/>
    </location>
</feature>
<dbReference type="SUPFAM" id="SSF161084">
    <property type="entry name" value="MAPEG domain-like"/>
    <property type="match status" value="1"/>
</dbReference>
<feature type="transmembrane region" description="Helical" evidence="5">
    <location>
        <begin position="45"/>
        <end position="65"/>
    </location>
</feature>
<protein>
    <submittedName>
        <fullName evidence="7">Microsomal glutathione S-transferase</fullName>
    </submittedName>
</protein>
<proteinExistence type="predicted"/>
<reference evidence="7 8" key="1">
    <citation type="submission" date="2024-03" db="EMBL/GenBank/DDBJ databases">
        <title>Aureococcus anophagefferens CCMP1851 and Kratosvirus quantuckense: Draft genome of a second virus-susceptible host strain in the model system.</title>
        <authorList>
            <person name="Chase E."/>
            <person name="Truchon A.R."/>
            <person name="Schepens W."/>
            <person name="Wilhelm S.W."/>
        </authorList>
    </citation>
    <scope>NUCLEOTIDE SEQUENCE [LARGE SCALE GENOMIC DNA]</scope>
    <source>
        <strain evidence="7 8">CCMP1851</strain>
    </source>
</reference>
<dbReference type="InterPro" id="IPR023352">
    <property type="entry name" value="MAPEG-like_dom_sf"/>
</dbReference>
<evidence type="ECO:0000313" key="7">
    <source>
        <dbReference type="EMBL" id="KAK7253478.1"/>
    </source>
</evidence>
<evidence type="ECO:0000256" key="5">
    <source>
        <dbReference type="SAM" id="Phobius"/>
    </source>
</evidence>
<keyword evidence="3 5" id="KW-1133">Transmembrane helix</keyword>
<dbReference type="InterPro" id="IPR050997">
    <property type="entry name" value="MAPEG"/>
</dbReference>
<gene>
    <name evidence="7" type="ORF">SO694_0000196</name>
</gene>
<dbReference type="EMBL" id="JBBJCI010000035">
    <property type="protein sequence ID" value="KAK7253478.1"/>
    <property type="molecule type" value="Genomic_DNA"/>
</dbReference>
<comment type="subcellular location">
    <subcellularLocation>
        <location evidence="1">Membrane</location>
        <topology evidence="1">Multi-pass membrane protein</topology>
    </subcellularLocation>
</comment>
<name>A0ABR1GCK9_AURAN</name>
<dbReference type="Proteomes" id="UP001363151">
    <property type="component" value="Unassembled WGS sequence"/>
</dbReference>